<proteinExistence type="predicted"/>
<dbReference type="GO" id="GO:0015562">
    <property type="term" value="F:efflux transmembrane transporter activity"/>
    <property type="evidence" value="ECO:0007669"/>
    <property type="project" value="TreeGrafter"/>
</dbReference>
<reference evidence="2" key="1">
    <citation type="submission" date="2023-03" db="EMBL/GenBank/DDBJ databases">
        <title>Andean soil-derived lignocellulolytic bacterial consortium as a source of novel taxa and putative plastic-active enzymes.</title>
        <authorList>
            <person name="Diaz-Garcia L."/>
            <person name="Chuvochina M."/>
            <person name="Feuerriegel G."/>
            <person name="Bunk B."/>
            <person name="Sproer C."/>
            <person name="Streit W.R."/>
            <person name="Rodriguez L.M."/>
            <person name="Overmann J."/>
            <person name="Jimenez D.J."/>
        </authorList>
    </citation>
    <scope>NUCLEOTIDE SEQUENCE</scope>
    <source>
        <strain evidence="2">MAG 2441</strain>
    </source>
</reference>
<accession>A0AA95EY63</accession>
<evidence type="ECO:0000313" key="3">
    <source>
        <dbReference type="Proteomes" id="UP001178662"/>
    </source>
</evidence>
<dbReference type="AlphaFoldDB" id="A0AA95EY63"/>
<dbReference type="PANTHER" id="PTHR30469:SF33">
    <property type="entry name" value="SLR1207 PROTEIN"/>
    <property type="match status" value="1"/>
</dbReference>
<feature type="chain" id="PRO_5041722596" evidence="1">
    <location>
        <begin position="24"/>
        <end position="340"/>
    </location>
</feature>
<protein>
    <submittedName>
        <fullName evidence="2">Efflux RND transporter periplasmic adaptor subunit</fullName>
    </submittedName>
</protein>
<dbReference type="EMBL" id="CP119317">
    <property type="protein sequence ID" value="WEK53493.1"/>
    <property type="molecule type" value="Genomic_DNA"/>
</dbReference>
<feature type="signal peptide" evidence="1">
    <location>
        <begin position="1"/>
        <end position="23"/>
    </location>
</feature>
<dbReference type="GO" id="GO:1990281">
    <property type="term" value="C:efflux pump complex"/>
    <property type="evidence" value="ECO:0007669"/>
    <property type="project" value="TreeGrafter"/>
</dbReference>
<dbReference type="PRINTS" id="PR01490">
    <property type="entry name" value="RTXTOXIND"/>
</dbReference>
<dbReference type="Gene3D" id="2.40.420.20">
    <property type="match status" value="1"/>
</dbReference>
<dbReference type="PANTHER" id="PTHR30469">
    <property type="entry name" value="MULTIDRUG RESISTANCE PROTEIN MDTA"/>
    <property type="match status" value="1"/>
</dbReference>
<organism evidence="2 3">
    <name type="scientific">Candidatus Cohnella colombiensis</name>
    <dbReference type="NCBI Taxonomy" id="3121368"/>
    <lineage>
        <taxon>Bacteria</taxon>
        <taxon>Bacillati</taxon>
        <taxon>Bacillota</taxon>
        <taxon>Bacilli</taxon>
        <taxon>Bacillales</taxon>
        <taxon>Paenibacillaceae</taxon>
        <taxon>Cohnella</taxon>
    </lineage>
</organism>
<evidence type="ECO:0000313" key="2">
    <source>
        <dbReference type="EMBL" id="WEK53493.1"/>
    </source>
</evidence>
<keyword evidence="1" id="KW-0732">Signal</keyword>
<dbReference type="Proteomes" id="UP001178662">
    <property type="component" value="Chromosome"/>
</dbReference>
<dbReference type="Gene3D" id="2.40.50.100">
    <property type="match status" value="1"/>
</dbReference>
<name>A0AA95EY63_9BACL</name>
<dbReference type="PROSITE" id="PS51257">
    <property type="entry name" value="PROKAR_LIPOPROTEIN"/>
    <property type="match status" value="1"/>
</dbReference>
<dbReference type="SUPFAM" id="SSF111369">
    <property type="entry name" value="HlyD-like secretion proteins"/>
    <property type="match status" value="1"/>
</dbReference>
<keyword evidence="3" id="KW-1185">Reference proteome</keyword>
<gene>
    <name evidence="2" type="ORF">P0Y55_12995</name>
</gene>
<sequence length="340" mass="37454">MSRTLKQIAALSLSILLAGTLTGCSLLPKEEESLKPPLVKPAQENYTTTEVVKGTIQKTVNGTATFESIHTEVVQFTGQGGRIDKILVKSGGKVKKGDVLVQLLFDGLDLQLKEQQLALERAKLNFQQNKFGEEQALKIAALLLEIEQIKYDRLLENYNSKQLKAGMDGTVTFVESAKEGDYIDAYQTLVIIADTTQLQLALRVANAADLYEVEFGVAVDINYNSKKYVGTVVQTPSSSPETQNKELADKYSKTVYITIDTLPEDAVIGKLAAVKIITKQRDDILFIPKSGLRSYLGRNFVRVMEEGNKLREIDVEPGLTTPTEVEIISGVEEGQVIVLQ</sequence>
<evidence type="ECO:0000256" key="1">
    <source>
        <dbReference type="SAM" id="SignalP"/>
    </source>
</evidence>